<reference evidence="1" key="1">
    <citation type="submission" date="2022-10" db="EMBL/GenBank/DDBJ databases">
        <title>Gaoshiqiia sediminis gen. nov., sp. nov., isolated from coastal sediment.</title>
        <authorList>
            <person name="Yu W.X."/>
            <person name="Mu D.S."/>
            <person name="Du J.Z."/>
            <person name="Liang Y.Q."/>
        </authorList>
    </citation>
    <scope>NUCLEOTIDE SEQUENCE</scope>
    <source>
        <strain evidence="1">A06</strain>
    </source>
</reference>
<keyword evidence="1" id="KW-0449">Lipoprotein</keyword>
<name>A0AA41Y8T5_9BACT</name>
<evidence type="ECO:0000313" key="1">
    <source>
        <dbReference type="EMBL" id="MCW0483990.1"/>
    </source>
</evidence>
<dbReference type="GO" id="GO:0043165">
    <property type="term" value="P:Gram-negative-bacterium-type cell outer membrane assembly"/>
    <property type="evidence" value="ECO:0007669"/>
    <property type="project" value="InterPro"/>
</dbReference>
<protein>
    <submittedName>
        <fullName evidence="1">LPS assembly lipoprotein LptE</fullName>
    </submittedName>
</protein>
<dbReference type="AlphaFoldDB" id="A0AA41Y8T5"/>
<sequence length="176" mass="20069">MISTKSFRKILFYVMLALCSFPLIQGCRVSYSFTGAAISPEVATFTVYYFPNRARLVNPNLSQQLTEALQDKLTRQTSLDMLSESGDLEFEGQITGYETRPMNIKEGDVAAQNRLTVTIKVKYTNNKNHDDDWEKSFSAYEDYNSTQSLNEVEDALMEEILVKLTEDIFNASIANW</sequence>
<dbReference type="Pfam" id="PF04390">
    <property type="entry name" value="LptE"/>
    <property type="match status" value="1"/>
</dbReference>
<dbReference type="GO" id="GO:0019867">
    <property type="term" value="C:outer membrane"/>
    <property type="evidence" value="ECO:0007669"/>
    <property type="project" value="InterPro"/>
</dbReference>
<dbReference type="InterPro" id="IPR007485">
    <property type="entry name" value="LPS_assembly_LptE"/>
</dbReference>
<dbReference type="Proteomes" id="UP001163821">
    <property type="component" value="Unassembled WGS sequence"/>
</dbReference>
<proteinExistence type="predicted"/>
<dbReference type="RefSeq" id="WP_282592582.1">
    <property type="nucleotide sequence ID" value="NZ_JAPAAF010000026.1"/>
</dbReference>
<evidence type="ECO:0000313" key="2">
    <source>
        <dbReference type="Proteomes" id="UP001163821"/>
    </source>
</evidence>
<accession>A0AA41Y8T5</accession>
<organism evidence="1 2">
    <name type="scientific">Gaoshiqia sediminis</name>
    <dbReference type="NCBI Taxonomy" id="2986998"/>
    <lineage>
        <taxon>Bacteria</taxon>
        <taxon>Pseudomonadati</taxon>
        <taxon>Bacteroidota</taxon>
        <taxon>Bacteroidia</taxon>
        <taxon>Marinilabiliales</taxon>
        <taxon>Prolixibacteraceae</taxon>
        <taxon>Gaoshiqia</taxon>
    </lineage>
</organism>
<dbReference type="PROSITE" id="PS51257">
    <property type="entry name" value="PROKAR_LIPOPROTEIN"/>
    <property type="match status" value="1"/>
</dbReference>
<keyword evidence="2" id="KW-1185">Reference proteome</keyword>
<dbReference type="EMBL" id="JAPAAF010000026">
    <property type="protein sequence ID" value="MCW0483990.1"/>
    <property type="molecule type" value="Genomic_DNA"/>
</dbReference>
<gene>
    <name evidence="1" type="primary">lptE</name>
    <name evidence="1" type="ORF">N2K84_14700</name>
</gene>
<comment type="caution">
    <text evidence="1">The sequence shown here is derived from an EMBL/GenBank/DDBJ whole genome shotgun (WGS) entry which is preliminary data.</text>
</comment>